<feature type="compositionally biased region" description="Acidic residues" evidence="1">
    <location>
        <begin position="224"/>
        <end position="239"/>
    </location>
</feature>
<gene>
    <name evidence="3" type="ORF">NVS89_05360</name>
</gene>
<dbReference type="PANTHER" id="PTHR46743:SF2">
    <property type="entry name" value="TEICHOIC ACIDS EXPORT ATP-BINDING PROTEIN TAGH"/>
    <property type="match status" value="1"/>
</dbReference>
<keyword evidence="3" id="KW-0547">Nucleotide-binding</keyword>
<keyword evidence="3" id="KW-0067">ATP-binding</keyword>
<comment type="caution">
    <text evidence="3">The sequence shown here is derived from an EMBL/GenBank/DDBJ whole genome shotgun (WGS) entry which is preliminary data.</text>
</comment>
<sequence length="248" mass="27392">MMAVQLSDVAKTYRASHGSKRVFEHLDAVFQQGVSVGILGARSVGKSTLIKLIGGSTLPDHGKIRRNGSISPPVANTQAYHASLTGRENLHFVARVNGFDGDAAAQFVTRFAEMGEAIDQPLSSYTRERRSRFLFAASYALPFDIFIADEALYGGAGEFRERCAELVQQRRSHATLLFTTRSPQMLRRFADVGAVLHDGRLQMFERIGDAIRLFRALDTSAAPESDDGRDEEQDEEERLVDEPFGPLA</sequence>
<evidence type="ECO:0000313" key="3">
    <source>
        <dbReference type="EMBL" id="MCS0494517.1"/>
    </source>
</evidence>
<keyword evidence="4" id="KW-1185">Reference proteome</keyword>
<dbReference type="Proteomes" id="UP001151088">
    <property type="component" value="Unassembled WGS sequence"/>
</dbReference>
<organism evidence="3 4">
    <name type="scientific">Ancylobacter mangrovi</name>
    <dbReference type="NCBI Taxonomy" id="2972472"/>
    <lineage>
        <taxon>Bacteria</taxon>
        <taxon>Pseudomonadati</taxon>
        <taxon>Pseudomonadota</taxon>
        <taxon>Alphaproteobacteria</taxon>
        <taxon>Hyphomicrobiales</taxon>
        <taxon>Xanthobacteraceae</taxon>
        <taxon>Ancylobacter</taxon>
    </lineage>
</organism>
<dbReference type="InterPro" id="IPR050683">
    <property type="entry name" value="Bact_Polysacc_Export_ATP-bd"/>
</dbReference>
<name>A0A9X2P959_9HYPH</name>
<dbReference type="GO" id="GO:0005524">
    <property type="term" value="F:ATP binding"/>
    <property type="evidence" value="ECO:0007669"/>
    <property type="project" value="UniProtKB-KW"/>
</dbReference>
<proteinExistence type="predicted"/>
<dbReference type="AlphaFoldDB" id="A0A9X2P959"/>
<dbReference type="Gene3D" id="3.40.50.300">
    <property type="entry name" value="P-loop containing nucleotide triphosphate hydrolases"/>
    <property type="match status" value="1"/>
</dbReference>
<dbReference type="EMBL" id="JANTHZ010000001">
    <property type="protein sequence ID" value="MCS0494517.1"/>
    <property type="molecule type" value="Genomic_DNA"/>
</dbReference>
<evidence type="ECO:0000256" key="1">
    <source>
        <dbReference type="SAM" id="MobiDB-lite"/>
    </source>
</evidence>
<evidence type="ECO:0000259" key="2">
    <source>
        <dbReference type="PROSITE" id="PS50893"/>
    </source>
</evidence>
<reference evidence="3" key="1">
    <citation type="submission" date="2022-08" db="EMBL/GenBank/DDBJ databases">
        <authorList>
            <person name="Li F."/>
        </authorList>
    </citation>
    <scope>NUCLEOTIDE SEQUENCE</scope>
    <source>
        <strain evidence="3">MQZ15Z-1</strain>
    </source>
</reference>
<accession>A0A9X2P959</accession>
<dbReference type="InterPro" id="IPR027417">
    <property type="entry name" value="P-loop_NTPase"/>
</dbReference>
<dbReference type="GO" id="GO:0016887">
    <property type="term" value="F:ATP hydrolysis activity"/>
    <property type="evidence" value="ECO:0007669"/>
    <property type="project" value="InterPro"/>
</dbReference>
<feature type="domain" description="ABC transporter" evidence="2">
    <location>
        <begin position="4"/>
        <end position="223"/>
    </location>
</feature>
<dbReference type="InterPro" id="IPR003439">
    <property type="entry name" value="ABC_transporter-like_ATP-bd"/>
</dbReference>
<evidence type="ECO:0000313" key="4">
    <source>
        <dbReference type="Proteomes" id="UP001151088"/>
    </source>
</evidence>
<feature type="region of interest" description="Disordered" evidence="1">
    <location>
        <begin position="221"/>
        <end position="248"/>
    </location>
</feature>
<protein>
    <submittedName>
        <fullName evidence="3">ATP-binding cassette domain-containing protein</fullName>
    </submittedName>
</protein>
<dbReference type="PROSITE" id="PS50893">
    <property type="entry name" value="ABC_TRANSPORTER_2"/>
    <property type="match status" value="1"/>
</dbReference>
<dbReference type="PANTHER" id="PTHR46743">
    <property type="entry name" value="TEICHOIC ACIDS EXPORT ATP-BINDING PROTEIN TAGH"/>
    <property type="match status" value="1"/>
</dbReference>
<dbReference type="RefSeq" id="WP_258731480.1">
    <property type="nucleotide sequence ID" value="NZ_JANTHZ010000001.1"/>
</dbReference>
<dbReference type="Pfam" id="PF00005">
    <property type="entry name" value="ABC_tran"/>
    <property type="match status" value="1"/>
</dbReference>
<dbReference type="SUPFAM" id="SSF52540">
    <property type="entry name" value="P-loop containing nucleoside triphosphate hydrolases"/>
    <property type="match status" value="1"/>
</dbReference>